<name>A0AAX1IDS0_STEMA</name>
<gene>
    <name evidence="2" type="ORF">GPNADHDJ_01378</name>
</gene>
<feature type="region of interest" description="Disordered" evidence="1">
    <location>
        <begin position="1"/>
        <end position="25"/>
    </location>
</feature>
<evidence type="ECO:0000313" key="3">
    <source>
        <dbReference type="Proteomes" id="UP000515598"/>
    </source>
</evidence>
<reference evidence="2 3" key="1">
    <citation type="submission" date="2020-08" db="EMBL/GenBank/DDBJ databases">
        <title>Phenotypic and transcriptomic analysis of seven clinical Stenotrophomonas maltophilia isolates identify a small set of shared and commonly regulated genes involved in biofilm lifestyle.</title>
        <authorList>
            <person name="Alio I."/>
            <person name="Gudzuhn M."/>
            <person name="Streit W."/>
        </authorList>
    </citation>
    <scope>NUCLEOTIDE SEQUENCE [LARGE SCALE GENOMIC DNA]</scope>
    <source>
        <strain evidence="2 3">UHH_SKK55</strain>
    </source>
</reference>
<proteinExistence type="predicted"/>
<dbReference type="Proteomes" id="UP000515598">
    <property type="component" value="Chromosome"/>
</dbReference>
<organism evidence="2 3">
    <name type="scientific">Stenotrophomonas maltophilia</name>
    <name type="common">Pseudomonas maltophilia</name>
    <name type="synonym">Xanthomonas maltophilia</name>
    <dbReference type="NCBI Taxonomy" id="40324"/>
    <lineage>
        <taxon>Bacteria</taxon>
        <taxon>Pseudomonadati</taxon>
        <taxon>Pseudomonadota</taxon>
        <taxon>Gammaproteobacteria</taxon>
        <taxon>Lysobacterales</taxon>
        <taxon>Lysobacteraceae</taxon>
        <taxon>Stenotrophomonas</taxon>
        <taxon>Stenotrophomonas maltophilia group</taxon>
    </lineage>
</organism>
<sequence length="99" mass="11177">MLAAARTPLMRDDKDPGTLELTLPRKRGRPPKFGYAMSDAQRAARYRARRAGQANHADVRSCSDMVLLDKIRAAVSARDTELAGFLVHVLWQRYPLQLK</sequence>
<dbReference type="AlphaFoldDB" id="A0AAX1IDS0"/>
<evidence type="ECO:0000256" key="1">
    <source>
        <dbReference type="SAM" id="MobiDB-lite"/>
    </source>
</evidence>
<evidence type="ECO:0000313" key="2">
    <source>
        <dbReference type="EMBL" id="QNG77195.1"/>
    </source>
</evidence>
<accession>A0AAX1IDS0</accession>
<dbReference type="EMBL" id="CP060025">
    <property type="protein sequence ID" value="QNG77195.1"/>
    <property type="molecule type" value="Genomic_DNA"/>
</dbReference>
<protein>
    <submittedName>
        <fullName evidence="2">Uncharacterized protein</fullName>
    </submittedName>
</protein>